<evidence type="ECO:0000256" key="6">
    <source>
        <dbReference type="ARBA" id="ARBA00022833"/>
    </source>
</evidence>
<comment type="caution">
    <text evidence="12">The sequence shown here is derived from an EMBL/GenBank/DDBJ whole genome shotgun (WGS) entry which is preliminary data.</text>
</comment>
<dbReference type="InterPro" id="IPR028009">
    <property type="entry name" value="ESCO_Acetyltransf_dom"/>
</dbReference>
<dbReference type="GO" id="GO:0005634">
    <property type="term" value="C:nucleus"/>
    <property type="evidence" value="ECO:0007669"/>
    <property type="project" value="UniProtKB-SubCell"/>
</dbReference>
<evidence type="ECO:0000313" key="12">
    <source>
        <dbReference type="EMBL" id="KAG8224026.1"/>
    </source>
</evidence>
<sequence>MNDSTEPLSDAFHDFGVKEVVDGDVIKVSDGRVSFGNEEPCGKEKESLLFEDPMEVADGNIPCHDVLSEKIVNSDEGNFITPNKKLFPVFYKTTPRNSKENLVDGEKSMRESSRFTPRKISDGMEQLIIDAGQKSLAPSTCPECGFFYQKGDADEEKMHKMYHGSGKPGIKHLGWKWERVAIKFPEGRVIRVCSGDPKTWWTKVDSVLEKANDDLGITFTSKLPKNAQAYMFVGDGYILGCVIAEPIRVAYRLLEGDRNEVEKVEVDENKSLEIPKVPSFCSNTPVRGSRCGINRMWTCASERRKGIATKILDSIRATFVYGHILRLDELAFSDPTPLGLSFAQKYTKTASILVYKPCYD</sequence>
<dbReference type="Pfam" id="PF13878">
    <property type="entry name" value="zf-C2H2_3"/>
    <property type="match status" value="1"/>
</dbReference>
<dbReference type="PANTHER" id="PTHR45884:SF2">
    <property type="entry name" value="N-ACETYLTRANSFERASE ECO"/>
    <property type="match status" value="1"/>
</dbReference>
<keyword evidence="6" id="KW-0862">Zinc</keyword>
<keyword evidence="8" id="KW-0131">Cell cycle</keyword>
<comment type="subcellular location">
    <subcellularLocation>
        <location evidence="1">Nucleus</location>
    </subcellularLocation>
</comment>
<dbReference type="GO" id="GO:0061733">
    <property type="term" value="F:protein-lysine-acetyltransferase activity"/>
    <property type="evidence" value="ECO:0007669"/>
    <property type="project" value="TreeGrafter"/>
</dbReference>
<reference evidence="12" key="1">
    <citation type="submission" date="2013-04" db="EMBL/GenBank/DDBJ databases">
        <authorList>
            <person name="Qu J."/>
            <person name="Murali S.C."/>
            <person name="Bandaranaike D."/>
            <person name="Bellair M."/>
            <person name="Blankenburg K."/>
            <person name="Chao H."/>
            <person name="Dinh H."/>
            <person name="Doddapaneni H."/>
            <person name="Downs B."/>
            <person name="Dugan-Rocha S."/>
            <person name="Elkadiri S."/>
            <person name="Gnanaolivu R.D."/>
            <person name="Hernandez B."/>
            <person name="Javaid M."/>
            <person name="Jayaseelan J.C."/>
            <person name="Lee S."/>
            <person name="Li M."/>
            <person name="Ming W."/>
            <person name="Munidasa M."/>
            <person name="Muniz J."/>
            <person name="Nguyen L."/>
            <person name="Ongeri F."/>
            <person name="Osuji N."/>
            <person name="Pu L.-L."/>
            <person name="Puazo M."/>
            <person name="Qu C."/>
            <person name="Quiroz J."/>
            <person name="Raj R."/>
            <person name="Weissenberger G."/>
            <person name="Xin Y."/>
            <person name="Zou X."/>
            <person name="Han Y."/>
            <person name="Richards S."/>
            <person name="Worley K."/>
            <person name="Muzny D."/>
            <person name="Gibbs R."/>
        </authorList>
    </citation>
    <scope>NUCLEOTIDE SEQUENCE</scope>
    <source>
        <strain evidence="12">Sampled in the wild</strain>
    </source>
</reference>
<proteinExistence type="inferred from homology"/>
<dbReference type="GO" id="GO:0007064">
    <property type="term" value="P:mitotic sister chromatid cohesion"/>
    <property type="evidence" value="ECO:0007669"/>
    <property type="project" value="TreeGrafter"/>
</dbReference>
<evidence type="ECO:0000256" key="2">
    <source>
        <dbReference type="ARBA" id="ARBA00005816"/>
    </source>
</evidence>
<evidence type="ECO:0000256" key="1">
    <source>
        <dbReference type="ARBA" id="ARBA00004123"/>
    </source>
</evidence>
<protein>
    <submittedName>
        <fullName evidence="12">Uncharacterized protein</fullName>
    </submittedName>
</protein>
<keyword evidence="3" id="KW-0808">Transferase</keyword>
<dbReference type="OrthoDB" id="428854at2759"/>
<evidence type="ECO:0000256" key="3">
    <source>
        <dbReference type="ARBA" id="ARBA00022679"/>
    </source>
</evidence>
<evidence type="ECO:0000256" key="4">
    <source>
        <dbReference type="ARBA" id="ARBA00022723"/>
    </source>
</evidence>
<keyword evidence="4" id="KW-0479">Metal-binding</keyword>
<evidence type="ECO:0000256" key="5">
    <source>
        <dbReference type="ARBA" id="ARBA00022771"/>
    </source>
</evidence>
<evidence type="ECO:0000256" key="9">
    <source>
        <dbReference type="ARBA" id="ARBA00023315"/>
    </source>
</evidence>
<evidence type="ECO:0000256" key="7">
    <source>
        <dbReference type="ARBA" id="ARBA00023242"/>
    </source>
</evidence>
<feature type="domain" description="N-acetyltransferase ESCO acetyl-transferase" evidence="11">
    <location>
        <begin position="291"/>
        <end position="355"/>
    </location>
</feature>
<dbReference type="EMBL" id="KZ308182">
    <property type="protein sequence ID" value="KAG8224026.1"/>
    <property type="molecule type" value="Genomic_DNA"/>
</dbReference>
<dbReference type="Proteomes" id="UP000792457">
    <property type="component" value="Unassembled WGS sequence"/>
</dbReference>
<organism evidence="12 13">
    <name type="scientific">Ladona fulva</name>
    <name type="common">Scarce chaser dragonfly</name>
    <name type="synonym">Libellula fulva</name>
    <dbReference type="NCBI Taxonomy" id="123851"/>
    <lineage>
        <taxon>Eukaryota</taxon>
        <taxon>Metazoa</taxon>
        <taxon>Ecdysozoa</taxon>
        <taxon>Arthropoda</taxon>
        <taxon>Hexapoda</taxon>
        <taxon>Insecta</taxon>
        <taxon>Pterygota</taxon>
        <taxon>Palaeoptera</taxon>
        <taxon>Odonata</taxon>
        <taxon>Epiprocta</taxon>
        <taxon>Anisoptera</taxon>
        <taxon>Libelluloidea</taxon>
        <taxon>Libellulidae</taxon>
        <taxon>Ladona</taxon>
    </lineage>
</organism>
<dbReference type="PANTHER" id="PTHR45884">
    <property type="entry name" value="N-ACETYLTRANSFERASE ECO"/>
    <property type="match status" value="1"/>
</dbReference>
<comment type="similarity">
    <text evidence="2">Belongs to the acetyltransferase family. ECO subfamily.</text>
</comment>
<evidence type="ECO:0000313" key="13">
    <source>
        <dbReference type="Proteomes" id="UP000792457"/>
    </source>
</evidence>
<evidence type="ECO:0000256" key="8">
    <source>
        <dbReference type="ARBA" id="ARBA00023306"/>
    </source>
</evidence>
<keyword evidence="5" id="KW-0863">Zinc-finger</keyword>
<dbReference type="GO" id="GO:0008270">
    <property type="term" value="F:zinc ion binding"/>
    <property type="evidence" value="ECO:0007669"/>
    <property type="project" value="UniProtKB-KW"/>
</dbReference>
<reference evidence="12" key="2">
    <citation type="submission" date="2017-10" db="EMBL/GenBank/DDBJ databases">
        <title>Ladona fulva Genome sequencing and assembly.</title>
        <authorList>
            <person name="Murali S."/>
            <person name="Richards S."/>
            <person name="Bandaranaike D."/>
            <person name="Bellair M."/>
            <person name="Blankenburg K."/>
            <person name="Chao H."/>
            <person name="Dinh H."/>
            <person name="Doddapaneni H."/>
            <person name="Dugan-Rocha S."/>
            <person name="Elkadiri S."/>
            <person name="Gnanaolivu R."/>
            <person name="Hernandez B."/>
            <person name="Skinner E."/>
            <person name="Javaid M."/>
            <person name="Lee S."/>
            <person name="Li M."/>
            <person name="Ming W."/>
            <person name="Munidasa M."/>
            <person name="Muniz J."/>
            <person name="Nguyen L."/>
            <person name="Hughes D."/>
            <person name="Osuji N."/>
            <person name="Pu L.-L."/>
            <person name="Puazo M."/>
            <person name="Qu C."/>
            <person name="Quiroz J."/>
            <person name="Raj R."/>
            <person name="Weissenberger G."/>
            <person name="Xin Y."/>
            <person name="Zou X."/>
            <person name="Han Y."/>
            <person name="Worley K."/>
            <person name="Muzny D."/>
            <person name="Gibbs R."/>
        </authorList>
    </citation>
    <scope>NUCLEOTIDE SEQUENCE</scope>
    <source>
        <strain evidence="12">Sampled in the wild</strain>
    </source>
</reference>
<dbReference type="InterPro" id="IPR028005">
    <property type="entry name" value="AcTrfase_ESCO_Znf_dom"/>
</dbReference>
<feature type="domain" description="N-acetyltransferase ESCO zinc-finger" evidence="10">
    <location>
        <begin position="126"/>
        <end position="163"/>
    </location>
</feature>
<dbReference type="AlphaFoldDB" id="A0A8K0JWM5"/>
<evidence type="ECO:0000259" key="11">
    <source>
        <dbReference type="Pfam" id="PF13880"/>
    </source>
</evidence>
<keyword evidence="7" id="KW-0539">Nucleus</keyword>
<keyword evidence="9" id="KW-0012">Acyltransferase</keyword>
<dbReference type="Pfam" id="PF13880">
    <property type="entry name" value="Acetyltransf_13"/>
    <property type="match status" value="1"/>
</dbReference>
<gene>
    <name evidence="12" type="ORF">J437_LFUL001103</name>
</gene>
<dbReference type="GO" id="GO:0000785">
    <property type="term" value="C:chromatin"/>
    <property type="evidence" value="ECO:0007669"/>
    <property type="project" value="TreeGrafter"/>
</dbReference>
<accession>A0A8K0JWM5</accession>
<name>A0A8K0JWM5_LADFU</name>
<evidence type="ECO:0000259" key="10">
    <source>
        <dbReference type="Pfam" id="PF13878"/>
    </source>
</evidence>
<keyword evidence="13" id="KW-1185">Reference proteome</keyword>